<comment type="caution">
    <text evidence="3">The sequence shown here is derived from an EMBL/GenBank/DDBJ whole genome shotgun (WGS) entry which is preliminary data.</text>
</comment>
<evidence type="ECO:0000259" key="1">
    <source>
        <dbReference type="Pfam" id="PF00534"/>
    </source>
</evidence>
<evidence type="ECO:0008006" key="5">
    <source>
        <dbReference type="Google" id="ProtNLM"/>
    </source>
</evidence>
<gene>
    <name evidence="3" type="ORF">A2V69_01715</name>
</gene>
<dbReference type="Pfam" id="PF13439">
    <property type="entry name" value="Glyco_transf_4"/>
    <property type="match status" value="1"/>
</dbReference>
<accession>A0A1G2F575</accession>
<dbReference type="Pfam" id="PF00534">
    <property type="entry name" value="Glycos_transf_1"/>
    <property type="match status" value="1"/>
</dbReference>
<organism evidence="3 4">
    <name type="scientific">Candidatus Portnoybacteria bacterium RBG_13_40_8</name>
    <dbReference type="NCBI Taxonomy" id="1801990"/>
    <lineage>
        <taxon>Bacteria</taxon>
        <taxon>Candidatus Portnoyibacteriota</taxon>
    </lineage>
</organism>
<dbReference type="PANTHER" id="PTHR12526:SF595">
    <property type="entry name" value="BLL5217 PROTEIN"/>
    <property type="match status" value="1"/>
</dbReference>
<evidence type="ECO:0000313" key="3">
    <source>
        <dbReference type="EMBL" id="OGZ33225.1"/>
    </source>
</evidence>
<name>A0A1G2F575_9BACT</name>
<dbReference type="InterPro" id="IPR028098">
    <property type="entry name" value="Glyco_trans_4-like_N"/>
</dbReference>
<reference evidence="3 4" key="1">
    <citation type="journal article" date="2016" name="Nat. Commun.">
        <title>Thousands of microbial genomes shed light on interconnected biogeochemical processes in an aquifer system.</title>
        <authorList>
            <person name="Anantharaman K."/>
            <person name="Brown C.T."/>
            <person name="Hug L.A."/>
            <person name="Sharon I."/>
            <person name="Castelle C.J."/>
            <person name="Probst A.J."/>
            <person name="Thomas B.C."/>
            <person name="Singh A."/>
            <person name="Wilkins M.J."/>
            <person name="Karaoz U."/>
            <person name="Brodie E.L."/>
            <person name="Williams K.H."/>
            <person name="Hubbard S.S."/>
            <person name="Banfield J.F."/>
        </authorList>
    </citation>
    <scope>NUCLEOTIDE SEQUENCE [LARGE SCALE GENOMIC DNA]</scope>
</reference>
<evidence type="ECO:0000259" key="2">
    <source>
        <dbReference type="Pfam" id="PF13439"/>
    </source>
</evidence>
<feature type="domain" description="Glycosyl transferase family 1" evidence="1">
    <location>
        <begin position="192"/>
        <end position="330"/>
    </location>
</feature>
<sequence length="360" mass="41032">MKKLRIATMVTGHFTTPPAKGVIYAPMDIAIWVSEGLVKKGHKVDFYAPVGSKIKVTKVVSDGLRALKKNGEETVLKNLRADGAEISKVFNLWDQYLIAQMFKEAEKGNYDILHIHPVDRALPLALSHFKIPVVYTLHDPIYPWRAEIFKMFSSLNQYYVSISDAQRKPAPKLNYLATIYNGIDINLFPFSKKGGDYLLFVGRLHPEKGVAEAVKVAQRSNEKLLIIGPPVTGKYWEKRIAPYLNEKIKYLGYVPYNKLFRYYQKAKAILVPIQWEEPFGLVMIEAMACGTPVIAFRRGSVPEVVVNNKTGFIVDTVDKMVAAVKKIDQINRADCRRHVEKNFTIKHMVDRYEEVFLKIV</sequence>
<dbReference type="Proteomes" id="UP000177810">
    <property type="component" value="Unassembled WGS sequence"/>
</dbReference>
<dbReference type="InterPro" id="IPR001296">
    <property type="entry name" value="Glyco_trans_1"/>
</dbReference>
<feature type="non-terminal residue" evidence="3">
    <location>
        <position position="360"/>
    </location>
</feature>
<proteinExistence type="predicted"/>
<dbReference type="Gene3D" id="3.40.50.2000">
    <property type="entry name" value="Glycogen Phosphorylase B"/>
    <property type="match status" value="2"/>
</dbReference>
<evidence type="ECO:0000313" key="4">
    <source>
        <dbReference type="Proteomes" id="UP000177810"/>
    </source>
</evidence>
<dbReference type="STRING" id="1801990.A2V69_01715"/>
<dbReference type="SUPFAM" id="SSF53756">
    <property type="entry name" value="UDP-Glycosyltransferase/glycogen phosphorylase"/>
    <property type="match status" value="1"/>
</dbReference>
<feature type="domain" description="Glycosyltransferase subfamily 4-like N-terminal" evidence="2">
    <location>
        <begin position="34"/>
        <end position="186"/>
    </location>
</feature>
<dbReference type="PANTHER" id="PTHR12526">
    <property type="entry name" value="GLYCOSYLTRANSFERASE"/>
    <property type="match status" value="1"/>
</dbReference>
<dbReference type="EMBL" id="MHMT01000003">
    <property type="protein sequence ID" value="OGZ33225.1"/>
    <property type="molecule type" value="Genomic_DNA"/>
</dbReference>
<dbReference type="GO" id="GO:0016757">
    <property type="term" value="F:glycosyltransferase activity"/>
    <property type="evidence" value="ECO:0007669"/>
    <property type="project" value="InterPro"/>
</dbReference>
<dbReference type="AlphaFoldDB" id="A0A1G2F575"/>
<protein>
    <recommendedName>
        <fullName evidence="5">Glycosyl transferase family 1 domain-containing protein</fullName>
    </recommendedName>
</protein>
<dbReference type="CDD" id="cd03802">
    <property type="entry name" value="GT4_AviGT4-like"/>
    <property type="match status" value="1"/>
</dbReference>